<dbReference type="RefSeq" id="WP_146270161.1">
    <property type="nucleotide sequence ID" value="NZ_VOEI01000002.1"/>
</dbReference>
<dbReference type="InterPro" id="IPR046537">
    <property type="entry name" value="DUF6602"/>
</dbReference>
<dbReference type="EMBL" id="VOEI01000002">
    <property type="protein sequence ID" value="TWR26983.1"/>
    <property type="molecule type" value="Genomic_DNA"/>
</dbReference>
<protein>
    <recommendedName>
        <fullName evidence="1">DUF6602 domain-containing protein</fullName>
    </recommendedName>
</protein>
<sequence>MSDNHSPLNVQIPNQGWKQFLTARDEMLAAYDKARTLSAKKAVQTSHGVVAEAEFRQWLINFLPKRYGVTSGYIISQGVPNAQHMVHYDVIIYDQLESPILWVDNSSDASSQGRSLAVPVEYVRGVIEVKSAFKKNSVEKAVEQLAKLKPLMSYIDAANSPVKLYLPGNFFCATVFFELRKEDETDFAALDALVEASILRGFYGGYILRIDTLDKYYSGKLSLLRDAEDRKSSNKSLFFWATSKSKKVSEGLYFKTQLTHSESYFSEFAFDIIALLKGTYHPNVLSSFYGMGTTQWEAGHTADIRYFKPDDVKRYQEENEKFFNPKTD</sequence>
<organism evidence="2 3">
    <name type="scientific">Mucilaginibacter achroorhodeus</name>
    <dbReference type="NCBI Taxonomy" id="2599294"/>
    <lineage>
        <taxon>Bacteria</taxon>
        <taxon>Pseudomonadati</taxon>
        <taxon>Bacteroidota</taxon>
        <taxon>Sphingobacteriia</taxon>
        <taxon>Sphingobacteriales</taxon>
        <taxon>Sphingobacteriaceae</taxon>
        <taxon>Mucilaginibacter</taxon>
    </lineage>
</organism>
<reference evidence="2 3" key="1">
    <citation type="submission" date="2019-07" db="EMBL/GenBank/DDBJ databases">
        <authorList>
            <person name="Kim J."/>
        </authorList>
    </citation>
    <scope>NUCLEOTIDE SEQUENCE [LARGE SCALE GENOMIC DNA]</scope>
    <source>
        <strain evidence="2 3">MJ1a</strain>
    </source>
</reference>
<gene>
    <name evidence="2" type="ORF">FPZ42_08080</name>
</gene>
<dbReference type="CDD" id="cd21173">
    <property type="entry name" value="NucC-like"/>
    <property type="match status" value="1"/>
</dbReference>
<keyword evidence="3" id="KW-1185">Reference proteome</keyword>
<evidence type="ECO:0000313" key="3">
    <source>
        <dbReference type="Proteomes" id="UP000318010"/>
    </source>
</evidence>
<dbReference type="Proteomes" id="UP000318010">
    <property type="component" value="Unassembled WGS sequence"/>
</dbReference>
<accession>A0A563U6N1</accession>
<evidence type="ECO:0000259" key="1">
    <source>
        <dbReference type="Pfam" id="PF20247"/>
    </source>
</evidence>
<comment type="caution">
    <text evidence="2">The sequence shown here is derived from an EMBL/GenBank/DDBJ whole genome shotgun (WGS) entry which is preliminary data.</text>
</comment>
<dbReference type="OrthoDB" id="1274652at2"/>
<evidence type="ECO:0000313" key="2">
    <source>
        <dbReference type="EMBL" id="TWR26983.1"/>
    </source>
</evidence>
<feature type="domain" description="DUF6602" evidence="1">
    <location>
        <begin position="44"/>
        <end position="151"/>
    </location>
</feature>
<dbReference type="AlphaFoldDB" id="A0A563U6N1"/>
<name>A0A563U6N1_9SPHI</name>
<dbReference type="Pfam" id="PF20247">
    <property type="entry name" value="DUF6602"/>
    <property type="match status" value="1"/>
</dbReference>
<proteinExistence type="predicted"/>